<dbReference type="InParanoid" id="D1CAA5"/>
<protein>
    <submittedName>
        <fullName evidence="1">Uncharacterized protein</fullName>
    </submittedName>
</protein>
<evidence type="ECO:0000313" key="2">
    <source>
        <dbReference type="Proteomes" id="UP000002027"/>
    </source>
</evidence>
<reference evidence="2" key="1">
    <citation type="submission" date="2009-11" db="EMBL/GenBank/DDBJ databases">
        <title>The complete chromosome 2 of Sphaerobacter thermophilus DSM 20745.</title>
        <authorList>
            <person name="Lucas S."/>
            <person name="Copeland A."/>
            <person name="Lapidus A."/>
            <person name="Glavina del Rio T."/>
            <person name="Dalin E."/>
            <person name="Tice H."/>
            <person name="Bruce D."/>
            <person name="Goodwin L."/>
            <person name="Pitluck S."/>
            <person name="Kyrpides N."/>
            <person name="Mavromatis K."/>
            <person name="Ivanova N."/>
            <person name="Mikhailova N."/>
            <person name="LaButti K.M."/>
            <person name="Clum A."/>
            <person name="Sun H.I."/>
            <person name="Brettin T."/>
            <person name="Detter J.C."/>
            <person name="Han C."/>
            <person name="Larimer F."/>
            <person name="Land M."/>
            <person name="Hauser L."/>
            <person name="Markowitz V."/>
            <person name="Cheng J.F."/>
            <person name="Hugenholtz P."/>
            <person name="Woyke T."/>
            <person name="Wu D."/>
            <person name="Steenblock K."/>
            <person name="Schneider S."/>
            <person name="Pukall R."/>
            <person name="Goeker M."/>
            <person name="Klenk H.P."/>
            <person name="Eisen J.A."/>
        </authorList>
    </citation>
    <scope>NUCLEOTIDE SEQUENCE [LARGE SCALE GENOMIC DNA]</scope>
    <source>
        <strain evidence="2">ATCC 49802 / DSM 20745 / S 6022</strain>
    </source>
</reference>
<evidence type="ECO:0000313" key="1">
    <source>
        <dbReference type="EMBL" id="ACZ40748.1"/>
    </source>
</evidence>
<keyword evidence="2" id="KW-1185">Reference proteome</keyword>
<accession>D1CAA5</accession>
<proteinExistence type="predicted"/>
<dbReference type="AlphaFoldDB" id="D1CAA5"/>
<gene>
    <name evidence="1" type="ordered locus">Sthe_3348</name>
</gene>
<name>D1CAA5_SPHTD</name>
<organism evidence="1 2">
    <name type="scientific">Sphaerobacter thermophilus (strain ATCC 49802 / DSM 20745 / KCCM 41009 / NCIMB 13125 / S 6022)</name>
    <dbReference type="NCBI Taxonomy" id="479434"/>
    <lineage>
        <taxon>Bacteria</taxon>
        <taxon>Pseudomonadati</taxon>
        <taxon>Thermomicrobiota</taxon>
        <taxon>Thermomicrobia</taxon>
        <taxon>Sphaerobacterales</taxon>
        <taxon>Sphaerobacterineae</taxon>
        <taxon>Sphaerobacteraceae</taxon>
        <taxon>Sphaerobacter</taxon>
    </lineage>
</organism>
<sequence length="52" mass="5969">MWFGVRRPEPPLWYAAVATAAPRRYLHTGRYANRGSAVASEVVVPLSRERWL</sequence>
<dbReference type="EMBL" id="CP001824">
    <property type="protein sequence ID" value="ACZ40748.1"/>
    <property type="molecule type" value="Genomic_DNA"/>
</dbReference>
<dbReference type="HOGENOM" id="CLU_3084861_0_0_0"/>
<dbReference type="KEGG" id="sti:Sthe_3348"/>
<reference evidence="1 2" key="2">
    <citation type="journal article" date="2010" name="Stand. Genomic Sci.">
        <title>Complete genome sequence of Desulfohalobium retbaense type strain (HR(100)).</title>
        <authorList>
            <person name="Spring S."/>
            <person name="Nolan M."/>
            <person name="Lapidus A."/>
            <person name="Glavina Del Rio T."/>
            <person name="Copeland A."/>
            <person name="Tice H."/>
            <person name="Cheng J.F."/>
            <person name="Lucas S."/>
            <person name="Land M."/>
            <person name="Chen F."/>
            <person name="Bruce D."/>
            <person name="Goodwin L."/>
            <person name="Pitluck S."/>
            <person name="Ivanova N."/>
            <person name="Mavromatis K."/>
            <person name="Mikhailova N."/>
            <person name="Pati A."/>
            <person name="Chen A."/>
            <person name="Palaniappan K."/>
            <person name="Hauser L."/>
            <person name="Chang Y.J."/>
            <person name="Jeffries C.D."/>
            <person name="Munk C."/>
            <person name="Kiss H."/>
            <person name="Chain P."/>
            <person name="Han C."/>
            <person name="Brettin T."/>
            <person name="Detter J.C."/>
            <person name="Schuler E."/>
            <person name="Goker M."/>
            <person name="Rohde M."/>
            <person name="Bristow J."/>
            <person name="Eisen J.A."/>
            <person name="Markowitz V."/>
            <person name="Hugenholtz P."/>
            <person name="Kyrpides N.C."/>
            <person name="Klenk H.P."/>
        </authorList>
    </citation>
    <scope>NUCLEOTIDE SEQUENCE [LARGE SCALE GENOMIC DNA]</scope>
    <source>
        <strain evidence="2">ATCC 49802 / DSM 20745 / S 6022</strain>
    </source>
</reference>
<dbReference type="Proteomes" id="UP000002027">
    <property type="component" value="Chromosome 2"/>
</dbReference>